<comment type="caution">
    <text evidence="1">The sequence shown here is derived from an EMBL/GenBank/DDBJ whole genome shotgun (WGS) entry which is preliminary data.</text>
</comment>
<name>A0AA36GE91_9BILA</name>
<accession>A0AA36GE91</accession>
<proteinExistence type="predicted"/>
<evidence type="ECO:0000313" key="1">
    <source>
        <dbReference type="EMBL" id="CAJ0587767.1"/>
    </source>
</evidence>
<keyword evidence="2" id="KW-1185">Reference proteome</keyword>
<reference evidence="1" key="1">
    <citation type="submission" date="2023-06" db="EMBL/GenBank/DDBJ databases">
        <authorList>
            <person name="Delattre M."/>
        </authorList>
    </citation>
    <scope>NUCLEOTIDE SEQUENCE</scope>
    <source>
        <strain evidence="1">AF72</strain>
    </source>
</reference>
<protein>
    <submittedName>
        <fullName evidence="1">Uncharacterized protein</fullName>
    </submittedName>
</protein>
<dbReference type="EMBL" id="CATQJA010002710">
    <property type="protein sequence ID" value="CAJ0587767.1"/>
    <property type="molecule type" value="Genomic_DNA"/>
</dbReference>
<evidence type="ECO:0000313" key="2">
    <source>
        <dbReference type="Proteomes" id="UP001177023"/>
    </source>
</evidence>
<organism evidence="1 2">
    <name type="scientific">Mesorhabditis spiculigera</name>
    <dbReference type="NCBI Taxonomy" id="96644"/>
    <lineage>
        <taxon>Eukaryota</taxon>
        <taxon>Metazoa</taxon>
        <taxon>Ecdysozoa</taxon>
        <taxon>Nematoda</taxon>
        <taxon>Chromadorea</taxon>
        <taxon>Rhabditida</taxon>
        <taxon>Rhabditina</taxon>
        <taxon>Rhabditomorpha</taxon>
        <taxon>Rhabditoidea</taxon>
        <taxon>Rhabditidae</taxon>
        <taxon>Mesorhabditinae</taxon>
        <taxon>Mesorhabditis</taxon>
    </lineage>
</organism>
<feature type="non-terminal residue" evidence="1">
    <location>
        <position position="170"/>
    </location>
</feature>
<dbReference type="AlphaFoldDB" id="A0AA36GE91"/>
<sequence>MWWHISRRVVATETANEFDKFAAKDGEPVVPVIHITGDVIDKPISPAATTCRATNDKASVTQEGDITLEGSDEQLDDTAKSQNDISEGPTAYTADVLAGCAALSTSSLSTDLSAYDNHPAELSRNALSYTDTKVENTDGLTDLDSMGTLSSSSATSIASFVSVKIVIQQP</sequence>
<gene>
    <name evidence="1" type="ORF">MSPICULIGERA_LOCUS25722</name>
</gene>
<dbReference type="Proteomes" id="UP001177023">
    <property type="component" value="Unassembled WGS sequence"/>
</dbReference>